<evidence type="ECO:0000313" key="2">
    <source>
        <dbReference type="Proteomes" id="UP000326582"/>
    </source>
</evidence>
<gene>
    <name evidence="1" type="ORF">EJF14_20430</name>
</gene>
<protein>
    <submittedName>
        <fullName evidence="1">White-opaque regulator</fullName>
    </submittedName>
</protein>
<name>A0ACD0WGU6_CLALS</name>
<keyword evidence="2" id="KW-1185">Reference proteome</keyword>
<reference evidence="2" key="1">
    <citation type="journal article" date="2019" name="MBio">
        <title>Comparative genomics for the elucidation of multidrug resistance (MDR) in Candida lusitaniae.</title>
        <authorList>
            <person name="Kannan A."/>
            <person name="Asner S.A."/>
            <person name="Trachsel E."/>
            <person name="Kelly S."/>
            <person name="Parker J."/>
            <person name="Sanglard D."/>
        </authorList>
    </citation>
    <scope>NUCLEOTIDE SEQUENCE [LARGE SCALE GENOMIC DNA]</scope>
    <source>
        <strain evidence="2">P1</strain>
    </source>
</reference>
<dbReference type="EMBL" id="CP038485">
    <property type="protein sequence ID" value="QFZ26525.1"/>
    <property type="molecule type" value="Genomic_DNA"/>
</dbReference>
<organism evidence="1 2">
    <name type="scientific">Clavispora lusitaniae</name>
    <name type="common">Candida lusitaniae</name>
    <dbReference type="NCBI Taxonomy" id="36911"/>
    <lineage>
        <taxon>Eukaryota</taxon>
        <taxon>Fungi</taxon>
        <taxon>Dikarya</taxon>
        <taxon>Ascomycota</taxon>
        <taxon>Saccharomycotina</taxon>
        <taxon>Pichiomycetes</taxon>
        <taxon>Metschnikowiaceae</taxon>
        <taxon>Clavispora</taxon>
    </lineage>
</organism>
<dbReference type="Proteomes" id="UP000326582">
    <property type="component" value="Chromosome 2"/>
</dbReference>
<sequence>MPQLPSVSELMIGAQLPLQQDRPAPRPQYTSDVSPRHAEPILFQPRHGSQDQTASGFASNISPRSVGPPTTSQVPKDYFSYHHVNHDPRAGSISSVESHPHPKLVQSHSGPTISTSHMARSESSPGGDVPQFPQVTYMPFASYNAAPVVSTPYNPYAQMGAGPVPPYAYGMSTMGQSYVPPYGVQYYTPMMMGPGPDSSVPRAMEECNNALLKKRRIIKRRTRTGCLTCRKRRIKCDERKPHCFNCERSKKLCLGYETPNAGARRSVDESGEEKSRQSSINDSA</sequence>
<evidence type="ECO:0000313" key="1">
    <source>
        <dbReference type="EMBL" id="QFZ26525.1"/>
    </source>
</evidence>
<proteinExistence type="predicted"/>
<accession>A0ACD0WGU6</accession>